<dbReference type="InterPro" id="IPR008983">
    <property type="entry name" value="Tumour_necrosis_fac-like_dom"/>
</dbReference>
<gene>
    <name evidence="4" type="ORF">ABG768_023079</name>
</gene>
<name>A0AAW2ARQ9_CULAL</name>
<organism evidence="4 5">
    <name type="scientific">Culter alburnus</name>
    <name type="common">Topmouth culter</name>
    <dbReference type="NCBI Taxonomy" id="194366"/>
    <lineage>
        <taxon>Eukaryota</taxon>
        <taxon>Metazoa</taxon>
        <taxon>Chordata</taxon>
        <taxon>Craniata</taxon>
        <taxon>Vertebrata</taxon>
        <taxon>Euteleostomi</taxon>
        <taxon>Actinopterygii</taxon>
        <taxon>Neopterygii</taxon>
        <taxon>Teleostei</taxon>
        <taxon>Ostariophysi</taxon>
        <taxon>Cypriniformes</taxon>
        <taxon>Xenocyprididae</taxon>
        <taxon>Xenocypridinae</taxon>
        <taxon>Culter</taxon>
    </lineage>
</organism>
<dbReference type="AlphaFoldDB" id="A0AAW2ARQ9"/>
<dbReference type="EMBL" id="JAWDJR010000005">
    <property type="protein sequence ID" value="KAK9975015.1"/>
    <property type="molecule type" value="Genomic_DNA"/>
</dbReference>
<comment type="similarity">
    <text evidence="1">Belongs to the tumor necrosis factor family.</text>
</comment>
<evidence type="ECO:0000313" key="5">
    <source>
        <dbReference type="Proteomes" id="UP001479290"/>
    </source>
</evidence>
<sequence>MARVEMSEFGVEQEQMMQVLIRHCQTMKRQETRLRLATAALLATFLATLLWLQFQQQTTKDAFSGAHSKALNTEGPPVRHTVHLEGLISAGNQFVDCSEEQPIKWDIMNDDNDAQNFKLENQTVLHVFTKGLYLINLRIYYRVAYNQCDPNSELLTLKVNVSQKHSDYEKEREVISAQESMICRNYWLQSITLNRVIMLQSETSLRVTINKKSCKFVSRARNSHLAVTSIGFF</sequence>
<proteinExistence type="inferred from homology"/>
<keyword evidence="2" id="KW-0472">Membrane</keyword>
<dbReference type="Proteomes" id="UP001479290">
    <property type="component" value="Unassembled WGS sequence"/>
</dbReference>
<keyword evidence="2" id="KW-0812">Transmembrane</keyword>
<evidence type="ECO:0000259" key="3">
    <source>
        <dbReference type="Pfam" id="PF00229"/>
    </source>
</evidence>
<dbReference type="SUPFAM" id="SSF49842">
    <property type="entry name" value="TNF-like"/>
    <property type="match status" value="1"/>
</dbReference>
<feature type="transmembrane region" description="Helical" evidence="2">
    <location>
        <begin position="36"/>
        <end position="54"/>
    </location>
</feature>
<protein>
    <recommendedName>
        <fullName evidence="3">THD domain-containing protein</fullName>
    </recommendedName>
</protein>
<dbReference type="GO" id="GO:0005164">
    <property type="term" value="F:tumor necrosis factor receptor binding"/>
    <property type="evidence" value="ECO:0007669"/>
    <property type="project" value="InterPro"/>
</dbReference>
<dbReference type="GO" id="GO:0006955">
    <property type="term" value="P:immune response"/>
    <property type="evidence" value="ECO:0007669"/>
    <property type="project" value="InterPro"/>
</dbReference>
<dbReference type="GO" id="GO:0016020">
    <property type="term" value="C:membrane"/>
    <property type="evidence" value="ECO:0007669"/>
    <property type="project" value="InterPro"/>
</dbReference>
<dbReference type="Gene3D" id="2.60.120.40">
    <property type="match status" value="1"/>
</dbReference>
<accession>A0AAW2ARQ9</accession>
<evidence type="ECO:0000313" key="4">
    <source>
        <dbReference type="EMBL" id="KAK9975015.1"/>
    </source>
</evidence>
<keyword evidence="2" id="KW-1133">Transmembrane helix</keyword>
<dbReference type="InterPro" id="IPR006052">
    <property type="entry name" value="TNF_dom"/>
</dbReference>
<reference evidence="4 5" key="1">
    <citation type="submission" date="2024-05" db="EMBL/GenBank/DDBJ databases">
        <title>A high-quality chromosomal-level genome assembly of Topmouth culter (Culter alburnus).</title>
        <authorList>
            <person name="Zhao H."/>
        </authorList>
    </citation>
    <scope>NUCLEOTIDE SEQUENCE [LARGE SCALE GENOMIC DNA]</scope>
    <source>
        <strain evidence="4">CATC2023</strain>
        <tissue evidence="4">Muscle</tissue>
    </source>
</reference>
<dbReference type="Pfam" id="PF00229">
    <property type="entry name" value="TNF"/>
    <property type="match status" value="1"/>
</dbReference>
<feature type="domain" description="THD" evidence="3">
    <location>
        <begin position="114"/>
        <end position="214"/>
    </location>
</feature>
<evidence type="ECO:0000256" key="1">
    <source>
        <dbReference type="ARBA" id="ARBA00008670"/>
    </source>
</evidence>
<evidence type="ECO:0000256" key="2">
    <source>
        <dbReference type="SAM" id="Phobius"/>
    </source>
</evidence>
<keyword evidence="5" id="KW-1185">Reference proteome</keyword>
<comment type="caution">
    <text evidence="4">The sequence shown here is derived from an EMBL/GenBank/DDBJ whole genome shotgun (WGS) entry which is preliminary data.</text>
</comment>